<dbReference type="Pfam" id="PF05193">
    <property type="entry name" value="Peptidase_M16_C"/>
    <property type="match status" value="1"/>
</dbReference>
<organism evidence="20 21">
    <name type="scientific">Colwellia marinimaniae</name>
    <dbReference type="NCBI Taxonomy" id="1513592"/>
    <lineage>
        <taxon>Bacteria</taxon>
        <taxon>Pseudomonadati</taxon>
        <taxon>Pseudomonadota</taxon>
        <taxon>Gammaproteobacteria</taxon>
        <taxon>Alteromonadales</taxon>
        <taxon>Colwelliaceae</taxon>
        <taxon>Colwellia</taxon>
    </lineage>
</organism>
<evidence type="ECO:0000259" key="17">
    <source>
        <dbReference type="Pfam" id="PF05193"/>
    </source>
</evidence>
<feature type="domain" description="Peptidase M16 N-terminal" evidence="16">
    <location>
        <begin position="68"/>
        <end position="191"/>
    </location>
</feature>
<evidence type="ECO:0000256" key="1">
    <source>
        <dbReference type="ARBA" id="ARBA00001947"/>
    </source>
</evidence>
<dbReference type="Gene3D" id="3.30.830.10">
    <property type="entry name" value="Metalloenzyme, LuxS/M16 peptidase-like"/>
    <property type="match status" value="4"/>
</dbReference>
<reference evidence="20 21" key="1">
    <citation type="submission" date="2017-06" db="EMBL/GenBank/DDBJ databases">
        <title>Whole Genome Sequences of Colwellia marinimaniae MTCD1.</title>
        <authorList>
            <person name="Kusumoto H."/>
            <person name="Inoue M."/>
            <person name="Tanikawa K."/>
            <person name="Maeji H."/>
            <person name="Cameron J.H."/>
            <person name="Bartlett D.H."/>
        </authorList>
    </citation>
    <scope>NUCLEOTIDE SEQUENCE [LARGE SCALE GENOMIC DNA]</scope>
    <source>
        <strain evidence="20 21">MTCD1</strain>
    </source>
</reference>
<dbReference type="Pfam" id="PF00675">
    <property type="entry name" value="Peptidase_M16"/>
    <property type="match status" value="1"/>
</dbReference>
<sequence length="972" mass="109517">MRKNNVTLIATLVAAALGVSTLSGCNTTESTANTQSVSANSLLANQTVVKSQNDQRLYRYVELDNGLKVILVSDSSADKSAASMDVHIGHMADPEDREGLAHFLEHMLFLGTDKYPKVGEYNEYLKANGGWSNAGTGQEHTNYFFQVNQDSLKEATDRFAQFFISPSLDKQYVDREKNAVHSEYSMKIKDDARRIREVLKDTRNPAHPSSQFSVGNLDTLADRENDLLIDDLKALYKENYTASRMSLSLVGREDLDTLEKWAREMFSAIPNNGSKSTPVTMKPYLPEQLGVQINIEPMKDIRKLTLAFPVTKSTQYFEEKPLSLISSLLGQEGKGSLYSYLKNQGSIESLGTGAYGPDDFDRVSISITLTPKGLADYKQVTEAVFSYLALLSNEKYNQEYFKEQAAISKNSFDFLEKQGAADTASNLSRQLQYFSPKNILNEGYLYNDYSHLLVTEYLAQLTPENMRLVLVAKGLTTDKVQPEYNTPYSMTKISAQDISRYQSPKTIAAFSLPAPNPFIATNLTMKKIESDVNKPVVVFEKSGFTLWHKQDTEFRVPKASVNVQIYSDQAGKDVLSRAQNYLYSALLTDSLNEFGYPAKEAGLYYNVWSTSAGMGFGVNGYDEKQAMLLSTINKRVRHLAIDDAAFNLHKARLVRQWNNAKFDRPYSQARSALRQIQHTKTYSATALASALATVTPKQLAQYINDFHKAIEVEVLVHGNMLKAESVQLGKTLYALNMTNSTAKERANKVVKLNNTSHELIQELIVDHNDSTIVESYISNDDSFENRAKYGLIGSMISAPFFKSLRTDQQLGYIVSGRNTKLQNLPGLSFLVQSPKAGPVELKRRIDQFMTDFKGSLSEMTAEKFDEYKQGLIKDLQAKDKNLNERTRHYWSEINDKMFDFNSKEKIVAEVEKLTHSDMEEFFSSVIEKIQPIIVRSFGTAHQDDEDYQQALKDKSICRTEPCFTNELNKVVR</sequence>
<comment type="caution">
    <text evidence="20">The sequence shown here is derived from an EMBL/GenBank/DDBJ whole genome shotgun (WGS) entry which is preliminary data.</text>
</comment>
<feature type="signal peptide" evidence="15">
    <location>
        <begin position="1"/>
        <end position="25"/>
    </location>
</feature>
<name>A0ABQ0MUN2_9GAMM</name>
<evidence type="ECO:0000313" key="21">
    <source>
        <dbReference type="Proteomes" id="UP000197068"/>
    </source>
</evidence>
<proteinExistence type="inferred from homology"/>
<evidence type="ECO:0000256" key="14">
    <source>
        <dbReference type="RuleBase" id="RU004447"/>
    </source>
</evidence>
<dbReference type="InterPro" id="IPR011249">
    <property type="entry name" value="Metalloenz_LuxS/M16"/>
</dbReference>
<keyword evidence="7" id="KW-0479">Metal-binding</keyword>
<evidence type="ECO:0000256" key="15">
    <source>
        <dbReference type="SAM" id="SignalP"/>
    </source>
</evidence>
<keyword evidence="15" id="KW-0732">Signal</keyword>
<dbReference type="InterPro" id="IPR050626">
    <property type="entry name" value="Peptidase_M16"/>
</dbReference>
<evidence type="ECO:0000256" key="5">
    <source>
        <dbReference type="ARBA" id="ARBA00017565"/>
    </source>
</evidence>
<dbReference type="InterPro" id="IPR007863">
    <property type="entry name" value="Peptidase_M16_C"/>
</dbReference>
<evidence type="ECO:0000256" key="4">
    <source>
        <dbReference type="ARBA" id="ARBA00012449"/>
    </source>
</evidence>
<dbReference type="PROSITE" id="PS00143">
    <property type="entry name" value="INSULINASE"/>
    <property type="match status" value="1"/>
</dbReference>
<gene>
    <name evidence="20" type="ORF">MTCD1_01688</name>
</gene>
<dbReference type="SUPFAM" id="SSF63411">
    <property type="entry name" value="LuxS/MPP-like metallohydrolase"/>
    <property type="match status" value="4"/>
</dbReference>
<evidence type="ECO:0000256" key="8">
    <source>
        <dbReference type="ARBA" id="ARBA00022801"/>
    </source>
</evidence>
<dbReference type="Pfam" id="PF22456">
    <property type="entry name" value="PqqF-like_C_4"/>
    <property type="match status" value="1"/>
</dbReference>
<dbReference type="InterPro" id="IPR054734">
    <property type="entry name" value="PqqF-like_C_4"/>
</dbReference>
<evidence type="ECO:0000259" key="18">
    <source>
        <dbReference type="Pfam" id="PF16187"/>
    </source>
</evidence>
<comment type="similarity">
    <text evidence="3 14">Belongs to the peptidase M16 family.</text>
</comment>
<feature type="domain" description="Peptidase M16 middle/third" evidence="18">
    <location>
        <begin position="412"/>
        <end position="688"/>
    </location>
</feature>
<accession>A0ABQ0MUN2</accession>
<feature type="domain" description="Peptidase M16 C-terminal" evidence="17">
    <location>
        <begin position="229"/>
        <end position="404"/>
    </location>
</feature>
<dbReference type="EMBL" id="BDQM01000011">
    <property type="protein sequence ID" value="GAW96078.1"/>
    <property type="molecule type" value="Genomic_DNA"/>
</dbReference>
<dbReference type="PANTHER" id="PTHR43690:SF18">
    <property type="entry name" value="INSULIN-DEGRADING ENZYME-RELATED"/>
    <property type="match status" value="1"/>
</dbReference>
<evidence type="ECO:0000256" key="12">
    <source>
        <dbReference type="ARBA" id="ARBA00031184"/>
    </source>
</evidence>
<evidence type="ECO:0000256" key="9">
    <source>
        <dbReference type="ARBA" id="ARBA00022833"/>
    </source>
</evidence>
<keyword evidence="9" id="KW-0862">Zinc</keyword>
<evidence type="ECO:0000256" key="13">
    <source>
        <dbReference type="ARBA" id="ARBA00033450"/>
    </source>
</evidence>
<evidence type="ECO:0000259" key="16">
    <source>
        <dbReference type="Pfam" id="PF00675"/>
    </source>
</evidence>
<evidence type="ECO:0000259" key="19">
    <source>
        <dbReference type="Pfam" id="PF22456"/>
    </source>
</evidence>
<dbReference type="PROSITE" id="PS51257">
    <property type="entry name" value="PROKAR_LIPOPROTEIN"/>
    <property type="match status" value="1"/>
</dbReference>
<feature type="domain" description="Coenzyme PQQ synthesis protein F-like C-terminal lobe" evidence="19">
    <location>
        <begin position="791"/>
        <end position="890"/>
    </location>
</feature>
<feature type="chain" id="PRO_5045356693" description="Protease 3" evidence="15">
    <location>
        <begin position="26"/>
        <end position="972"/>
    </location>
</feature>
<dbReference type="Pfam" id="PF16187">
    <property type="entry name" value="Peptidase_M16_M"/>
    <property type="match status" value="1"/>
</dbReference>
<dbReference type="InterPro" id="IPR001431">
    <property type="entry name" value="Pept_M16_Zn_BS"/>
</dbReference>
<comment type="cofactor">
    <cofactor evidence="1">
        <name>Zn(2+)</name>
        <dbReference type="ChEBI" id="CHEBI:29105"/>
    </cofactor>
</comment>
<keyword evidence="8 20" id="KW-0378">Hydrolase</keyword>
<keyword evidence="21" id="KW-1185">Reference proteome</keyword>
<comment type="function">
    <text evidence="2">Endopeptidase that degrades small peptides of less than 7 kDa, such as glucagon and insulin.</text>
</comment>
<dbReference type="InterPro" id="IPR032632">
    <property type="entry name" value="Peptidase_M16_M"/>
</dbReference>
<dbReference type="RefSeq" id="WP_057180098.1">
    <property type="nucleotide sequence ID" value="NZ_BDQM01000011.1"/>
</dbReference>
<protein>
    <recommendedName>
        <fullName evidence="5">Protease 3</fullName>
        <ecNumber evidence="4">3.4.24.55</ecNumber>
    </recommendedName>
    <alternativeName>
        <fullName evidence="13">Pitrilysin</fullName>
    </alternativeName>
    <alternativeName>
        <fullName evidence="12">Protease III</fullName>
    </alternativeName>
    <alternativeName>
        <fullName evidence="11">Protease pi</fullName>
    </alternativeName>
</protein>
<dbReference type="GO" id="GO:0016787">
    <property type="term" value="F:hydrolase activity"/>
    <property type="evidence" value="ECO:0007669"/>
    <property type="project" value="UniProtKB-KW"/>
</dbReference>
<dbReference type="PANTHER" id="PTHR43690">
    <property type="entry name" value="NARDILYSIN"/>
    <property type="match status" value="1"/>
</dbReference>
<dbReference type="Proteomes" id="UP000197068">
    <property type="component" value="Unassembled WGS sequence"/>
</dbReference>
<evidence type="ECO:0000313" key="20">
    <source>
        <dbReference type="EMBL" id="GAW96078.1"/>
    </source>
</evidence>
<dbReference type="InterPro" id="IPR011765">
    <property type="entry name" value="Pept_M16_N"/>
</dbReference>
<evidence type="ECO:0000256" key="7">
    <source>
        <dbReference type="ARBA" id="ARBA00022723"/>
    </source>
</evidence>
<evidence type="ECO:0000256" key="10">
    <source>
        <dbReference type="ARBA" id="ARBA00023049"/>
    </source>
</evidence>
<evidence type="ECO:0000256" key="2">
    <source>
        <dbReference type="ARBA" id="ARBA00002184"/>
    </source>
</evidence>
<evidence type="ECO:0000256" key="6">
    <source>
        <dbReference type="ARBA" id="ARBA00022670"/>
    </source>
</evidence>
<evidence type="ECO:0000256" key="11">
    <source>
        <dbReference type="ARBA" id="ARBA00029597"/>
    </source>
</evidence>
<keyword evidence="10" id="KW-0482">Metalloprotease</keyword>
<keyword evidence="6" id="KW-0645">Protease</keyword>
<dbReference type="EC" id="3.4.24.55" evidence="4"/>
<evidence type="ECO:0000256" key="3">
    <source>
        <dbReference type="ARBA" id="ARBA00007261"/>
    </source>
</evidence>